<feature type="compositionally biased region" description="Low complexity" evidence="15">
    <location>
        <begin position="87"/>
        <end position="110"/>
    </location>
</feature>
<feature type="compositionally biased region" description="Low complexity" evidence="15">
    <location>
        <begin position="963"/>
        <end position="975"/>
    </location>
</feature>
<dbReference type="EC" id="2.3.1.48" evidence="3"/>
<sequence>MRTLDGVGGTRLPNGTPGAAGVDNGGGGGGIKLALSLQRGGGSNSRSIIDGTIIVGTQEISQQESNNTTATAGRAPLHLKRDPNLAPPEGNGSPGSGTPPTDTGGDPCPSCASSHAPHFSSPETVGAAALAAVDSSGLCRCGDKARGGHTGGNPVASADAVAVDSASGGSSAIGSGYPGHHHHHHHQVASLMVATESGVGSGEADAATVVGAPSMPLQRYVDPRQASLGAPNQQSVGGTGPMMVVDARHAITCAPGGGVATRSKEVGHSGGGGGGGGGEPWSVVPQQPEKDQAPVPPRRLTLPVATGVSEAKVEIQQQQQRQQEQQGQEQDVKALQADTMDRLAQSLAQAEQLALSVEARQSELLARPKRRSHPSAKQESAAQSRKVRPKSVPQAGKLPKLEDLGIKVEPIGDPAAAAAAAVATADKTAAVTGVAVPAAAAPAERAASSGLLMPKQRLLIKIPRAAVTAATAHAAEVAAAAKKEDGAAGGETRSTKRGKGKSGVKRARPLAASRASQPPPPPPAPTSRQELPPGCGPPSPSLAAIFGRQVDKGELETAHDGTEHVQTSLASRRVTALSAAAPKELASHVQALRLDYLVQKVRPILTKLMSSGTGPQRGLFNVPVDPLKLGIPDYFKRVPHPMDLGTIKSRLLSMSYTTPEEFASDVRLVFKNAIGFNPETHFVHTWAVQLLNEFDQEYSKQIGKLDEGWAKSLSHSCQLCQGQTCTLCGDKCLKLEPPVIICHHCNKRVVRGGVYHITRDGCRLWCSRCHPGLPPELPTDGDPEGIVAEETAEGGGSSVASAGGDDCGEGGGAAASGSSSTAAEGETPQPQPSVATPPTTGEGRAAAAGSGVLSPGGVSSPSPVQPPPPATAPAAPAPAVSTAERQQPARTPSPASTAAPVEAIANGGGGVNHGSGQNGGGSAATACEGGRKASPASAANGSPPAAPAAAPGRAVSESGSANGATGAPPAASESGGSVGGGGAAAAAAAAAVEEVKAPLKRDLLRRKFDEEISEPWVQCDRCNSWVHQVCALFNARANVGEARFVCPLCRLRNVVTTKKPGSQAPEAATEVCWYSCSSR</sequence>
<dbReference type="GO" id="GO:0005667">
    <property type="term" value="C:transcription regulator complex"/>
    <property type="evidence" value="ECO:0007669"/>
    <property type="project" value="TreeGrafter"/>
</dbReference>
<dbReference type="Proteomes" id="UP000002630">
    <property type="component" value="Linkage Group LG22"/>
</dbReference>
<dbReference type="GO" id="GO:0003713">
    <property type="term" value="F:transcription coactivator activity"/>
    <property type="evidence" value="ECO:0007669"/>
    <property type="project" value="TreeGrafter"/>
</dbReference>
<feature type="compositionally biased region" description="Low complexity" evidence="15">
    <location>
        <begin position="872"/>
        <end position="881"/>
    </location>
</feature>
<gene>
    <name evidence="17" type="ORF">Esi_0140_0068</name>
</gene>
<protein>
    <recommendedName>
        <fullName evidence="3">histone acetyltransferase</fullName>
        <ecNumber evidence="3">2.3.1.48</ecNumber>
    </recommendedName>
</protein>
<feature type="compositionally biased region" description="Basic residues" evidence="15">
    <location>
        <begin position="495"/>
        <end position="508"/>
    </location>
</feature>
<dbReference type="eggNOG" id="KOG1474">
    <property type="taxonomic scope" value="Eukaryota"/>
</dbReference>
<feature type="compositionally biased region" description="Gly residues" evidence="15">
    <location>
        <begin position="906"/>
        <end position="922"/>
    </location>
</feature>
<evidence type="ECO:0000256" key="1">
    <source>
        <dbReference type="ARBA" id="ARBA00002581"/>
    </source>
</evidence>
<dbReference type="InterPro" id="IPR036427">
    <property type="entry name" value="Bromodomain-like_sf"/>
</dbReference>
<dbReference type="AlphaFoldDB" id="D7FK57"/>
<keyword evidence="9" id="KW-0805">Transcription regulation</keyword>
<proteinExistence type="predicted"/>
<dbReference type="PRINTS" id="PR00503">
    <property type="entry name" value="BROMODOMAIN"/>
</dbReference>
<dbReference type="GO" id="GO:0008270">
    <property type="term" value="F:zinc ion binding"/>
    <property type="evidence" value="ECO:0007669"/>
    <property type="project" value="UniProtKB-KW"/>
</dbReference>
<evidence type="ECO:0000256" key="14">
    <source>
        <dbReference type="PROSITE-ProRule" id="PRU00035"/>
    </source>
</evidence>
<evidence type="ECO:0000256" key="15">
    <source>
        <dbReference type="SAM" id="MobiDB-lite"/>
    </source>
</evidence>
<feature type="compositionally biased region" description="Polar residues" evidence="15">
    <location>
        <begin position="60"/>
        <end position="71"/>
    </location>
</feature>
<feature type="domain" description="Bromo" evidence="16">
    <location>
        <begin position="620"/>
        <end position="684"/>
    </location>
</feature>
<feature type="region of interest" description="Disordered" evidence="15">
    <location>
        <begin position="256"/>
        <end position="299"/>
    </location>
</feature>
<feature type="compositionally biased region" description="Gly residues" evidence="15">
    <location>
        <begin position="268"/>
        <end position="279"/>
    </location>
</feature>
<dbReference type="Pfam" id="PF00628">
    <property type="entry name" value="PHD"/>
    <property type="match status" value="1"/>
</dbReference>
<dbReference type="SMART" id="SM00297">
    <property type="entry name" value="BROMO"/>
    <property type="match status" value="1"/>
</dbReference>
<comment type="subcellular location">
    <subcellularLocation>
        <location evidence="2">Nucleus</location>
    </subcellularLocation>
</comment>
<evidence type="ECO:0000256" key="9">
    <source>
        <dbReference type="ARBA" id="ARBA00023015"/>
    </source>
</evidence>
<keyword evidence="7" id="KW-0862">Zinc</keyword>
<evidence type="ECO:0000256" key="3">
    <source>
        <dbReference type="ARBA" id="ARBA00013184"/>
    </source>
</evidence>
<comment type="catalytic activity">
    <reaction evidence="13">
        <text>L-lysyl-[protein] + acetyl-CoA = N(6)-acetyl-L-lysyl-[protein] + CoA + H(+)</text>
        <dbReference type="Rhea" id="RHEA:45948"/>
        <dbReference type="Rhea" id="RHEA-COMP:9752"/>
        <dbReference type="Rhea" id="RHEA-COMP:10731"/>
        <dbReference type="ChEBI" id="CHEBI:15378"/>
        <dbReference type="ChEBI" id="CHEBI:29969"/>
        <dbReference type="ChEBI" id="CHEBI:57287"/>
        <dbReference type="ChEBI" id="CHEBI:57288"/>
        <dbReference type="ChEBI" id="CHEBI:61930"/>
        <dbReference type="EC" id="2.3.1.48"/>
    </reaction>
</comment>
<evidence type="ECO:0000313" key="18">
    <source>
        <dbReference type="Proteomes" id="UP000002630"/>
    </source>
</evidence>
<feature type="compositionally biased region" description="Low complexity" evidence="15">
    <location>
        <begin position="933"/>
        <end position="954"/>
    </location>
</feature>
<dbReference type="PROSITE" id="PS50014">
    <property type="entry name" value="BROMODOMAIN_2"/>
    <property type="match status" value="1"/>
</dbReference>
<dbReference type="Pfam" id="PF00439">
    <property type="entry name" value="Bromodomain"/>
    <property type="match status" value="1"/>
</dbReference>
<evidence type="ECO:0000256" key="13">
    <source>
        <dbReference type="ARBA" id="ARBA00048017"/>
    </source>
</evidence>
<dbReference type="InterPro" id="IPR013178">
    <property type="entry name" value="Histone_AcTrfase_Rtt109/CBP"/>
</dbReference>
<feature type="compositionally biased region" description="Low complexity" evidence="15">
    <location>
        <begin position="316"/>
        <end position="329"/>
    </location>
</feature>
<dbReference type="GO" id="GO:0000123">
    <property type="term" value="C:histone acetyltransferase complex"/>
    <property type="evidence" value="ECO:0007669"/>
    <property type="project" value="TreeGrafter"/>
</dbReference>
<name>D7FK57_ECTSI</name>
<dbReference type="SUPFAM" id="SSF57903">
    <property type="entry name" value="FYVE/PHD zinc finger"/>
    <property type="match status" value="1"/>
</dbReference>
<organism evidence="17 18">
    <name type="scientific">Ectocarpus siliculosus</name>
    <name type="common">Brown alga</name>
    <name type="synonym">Conferva siliculosa</name>
    <dbReference type="NCBI Taxonomy" id="2880"/>
    <lineage>
        <taxon>Eukaryota</taxon>
        <taxon>Sar</taxon>
        <taxon>Stramenopiles</taxon>
        <taxon>Ochrophyta</taxon>
        <taxon>PX clade</taxon>
        <taxon>Phaeophyceae</taxon>
        <taxon>Ectocarpales</taxon>
        <taxon>Ectocarpaceae</taxon>
        <taxon>Ectocarpus</taxon>
    </lineage>
</organism>
<dbReference type="SUPFAM" id="SSF47370">
    <property type="entry name" value="Bromodomain"/>
    <property type="match status" value="1"/>
</dbReference>
<feature type="region of interest" description="Disordered" evidence="15">
    <location>
        <begin position="1"/>
        <end position="24"/>
    </location>
</feature>
<dbReference type="GO" id="GO:0005634">
    <property type="term" value="C:nucleus"/>
    <property type="evidence" value="ECO:0007669"/>
    <property type="project" value="UniProtKB-SubCell"/>
</dbReference>
<accession>D7FK57</accession>
<evidence type="ECO:0000256" key="5">
    <source>
        <dbReference type="ARBA" id="ARBA00022723"/>
    </source>
</evidence>
<dbReference type="GO" id="GO:0045944">
    <property type="term" value="P:positive regulation of transcription by RNA polymerase II"/>
    <property type="evidence" value="ECO:0007669"/>
    <property type="project" value="TreeGrafter"/>
</dbReference>
<feature type="region of interest" description="Disordered" evidence="15">
    <location>
        <begin position="481"/>
        <end position="543"/>
    </location>
</feature>
<dbReference type="InterPro" id="IPR001965">
    <property type="entry name" value="Znf_PHD"/>
</dbReference>
<feature type="compositionally biased region" description="Low complexity" evidence="15">
    <location>
        <begin position="888"/>
        <end position="900"/>
    </location>
</feature>
<dbReference type="OrthoDB" id="899at2759"/>
<evidence type="ECO:0000313" key="17">
    <source>
        <dbReference type="EMBL" id="CBJ29267.1"/>
    </source>
</evidence>
<keyword evidence="12" id="KW-0539">Nucleus</keyword>
<dbReference type="InterPro" id="IPR013083">
    <property type="entry name" value="Znf_RING/FYVE/PHD"/>
</dbReference>
<feature type="region of interest" description="Disordered" evidence="15">
    <location>
        <begin position="311"/>
        <end position="333"/>
    </location>
</feature>
<dbReference type="GO" id="GO:0031490">
    <property type="term" value="F:chromatin DNA binding"/>
    <property type="evidence" value="ECO:0007669"/>
    <property type="project" value="TreeGrafter"/>
</dbReference>
<dbReference type="InterPro" id="IPR011011">
    <property type="entry name" value="Znf_FYVE_PHD"/>
</dbReference>
<keyword evidence="10 14" id="KW-0103">Bromodomain</keyword>
<keyword evidence="8" id="KW-0156">Chromatin regulator</keyword>
<evidence type="ECO:0000256" key="11">
    <source>
        <dbReference type="ARBA" id="ARBA00023163"/>
    </source>
</evidence>
<evidence type="ECO:0000256" key="10">
    <source>
        <dbReference type="ARBA" id="ARBA00023117"/>
    </source>
</evidence>
<dbReference type="SMART" id="SM00249">
    <property type="entry name" value="PHD"/>
    <property type="match status" value="1"/>
</dbReference>
<comment type="function">
    <text evidence="1">Acetyltransferase enzyme. Acetylates histones, giving a specific tag for transcriptional activation.</text>
</comment>
<evidence type="ECO:0000259" key="16">
    <source>
        <dbReference type="PROSITE" id="PS50014"/>
    </source>
</evidence>
<dbReference type="EMBL" id="FN648001">
    <property type="protein sequence ID" value="CBJ29267.1"/>
    <property type="molecule type" value="Genomic_DNA"/>
</dbReference>
<keyword evidence="6" id="KW-0863">Zinc-finger</keyword>
<dbReference type="eggNOG" id="KOG1778">
    <property type="taxonomic scope" value="Eukaryota"/>
</dbReference>
<evidence type="ECO:0000256" key="6">
    <source>
        <dbReference type="ARBA" id="ARBA00022771"/>
    </source>
</evidence>
<dbReference type="InterPro" id="IPR001487">
    <property type="entry name" value="Bromodomain"/>
</dbReference>
<keyword evidence="4" id="KW-0808">Transferase</keyword>
<dbReference type="InterPro" id="IPR019787">
    <property type="entry name" value="Znf_PHD-finger"/>
</dbReference>
<dbReference type="EMBL" id="FN649747">
    <property type="protein sequence ID" value="CBJ29267.1"/>
    <property type="molecule type" value="Genomic_DNA"/>
</dbReference>
<feature type="region of interest" description="Disordered" evidence="15">
    <location>
        <begin position="365"/>
        <end position="398"/>
    </location>
</feature>
<evidence type="ECO:0000256" key="2">
    <source>
        <dbReference type="ARBA" id="ARBA00004123"/>
    </source>
</evidence>
<dbReference type="OMA" id="EYITFVQ"/>
<dbReference type="STRING" id="2880.D7FK57"/>
<evidence type="ECO:0000256" key="12">
    <source>
        <dbReference type="ARBA" id="ARBA00023242"/>
    </source>
</evidence>
<feature type="region of interest" description="Disordered" evidence="15">
    <location>
        <begin position="60"/>
        <end position="119"/>
    </location>
</feature>
<feature type="compositionally biased region" description="Low complexity" evidence="15">
    <location>
        <begin position="815"/>
        <end position="827"/>
    </location>
</feature>
<evidence type="ECO:0000256" key="4">
    <source>
        <dbReference type="ARBA" id="ARBA00022679"/>
    </source>
</evidence>
<feature type="compositionally biased region" description="Low complexity" evidence="15">
    <location>
        <begin position="845"/>
        <end position="862"/>
    </location>
</feature>
<keyword evidence="11" id="KW-0804">Transcription</keyword>
<reference evidence="17 18" key="1">
    <citation type="journal article" date="2010" name="Nature">
        <title>The Ectocarpus genome and the independent evolution of multicellularity in brown algae.</title>
        <authorList>
            <person name="Cock J.M."/>
            <person name="Sterck L."/>
            <person name="Rouze P."/>
            <person name="Scornet D."/>
            <person name="Allen A.E."/>
            <person name="Amoutzias G."/>
            <person name="Anthouard V."/>
            <person name="Artiguenave F."/>
            <person name="Aury J.M."/>
            <person name="Badger J.H."/>
            <person name="Beszteri B."/>
            <person name="Billiau K."/>
            <person name="Bonnet E."/>
            <person name="Bothwell J.H."/>
            <person name="Bowler C."/>
            <person name="Boyen C."/>
            <person name="Brownlee C."/>
            <person name="Carrano C.J."/>
            <person name="Charrier B."/>
            <person name="Cho G.Y."/>
            <person name="Coelho S.M."/>
            <person name="Collen J."/>
            <person name="Corre E."/>
            <person name="Da Silva C."/>
            <person name="Delage L."/>
            <person name="Delaroque N."/>
            <person name="Dittami S.M."/>
            <person name="Doulbeau S."/>
            <person name="Elias M."/>
            <person name="Farnham G."/>
            <person name="Gachon C.M."/>
            <person name="Gschloessl B."/>
            <person name="Heesch S."/>
            <person name="Jabbari K."/>
            <person name="Jubin C."/>
            <person name="Kawai H."/>
            <person name="Kimura K."/>
            <person name="Kloareg B."/>
            <person name="Kupper F.C."/>
            <person name="Lang D."/>
            <person name="Le Bail A."/>
            <person name="Leblanc C."/>
            <person name="Lerouge P."/>
            <person name="Lohr M."/>
            <person name="Lopez P.J."/>
            <person name="Martens C."/>
            <person name="Maumus F."/>
            <person name="Michel G."/>
            <person name="Miranda-Saavedra D."/>
            <person name="Morales J."/>
            <person name="Moreau H."/>
            <person name="Motomura T."/>
            <person name="Nagasato C."/>
            <person name="Napoli C.A."/>
            <person name="Nelson D.R."/>
            <person name="Nyvall-Collen P."/>
            <person name="Peters A.F."/>
            <person name="Pommier C."/>
            <person name="Potin P."/>
            <person name="Poulain J."/>
            <person name="Quesneville H."/>
            <person name="Read B."/>
            <person name="Rensing S.A."/>
            <person name="Ritter A."/>
            <person name="Rousvoal S."/>
            <person name="Samanta M."/>
            <person name="Samson G."/>
            <person name="Schroeder D.C."/>
            <person name="Segurens B."/>
            <person name="Strittmatter M."/>
            <person name="Tonon T."/>
            <person name="Tregear J.W."/>
            <person name="Valentin K."/>
            <person name="von Dassow P."/>
            <person name="Yamagishi T."/>
            <person name="Van de Peer Y."/>
            <person name="Wincker P."/>
        </authorList>
    </citation>
    <scope>NUCLEOTIDE SEQUENCE [LARGE SCALE GENOMIC DNA]</scope>
    <source>
        <strain evidence="18">Ec32 / CCAP1310/4</strain>
    </source>
</reference>
<dbReference type="GO" id="GO:0004402">
    <property type="term" value="F:histone acetyltransferase activity"/>
    <property type="evidence" value="ECO:0007669"/>
    <property type="project" value="InterPro"/>
</dbReference>
<keyword evidence="18" id="KW-1185">Reference proteome</keyword>
<feature type="region of interest" description="Disordered" evidence="15">
    <location>
        <begin position="774"/>
        <end position="982"/>
    </location>
</feature>
<dbReference type="Gene3D" id="1.20.920.10">
    <property type="entry name" value="Bromodomain-like"/>
    <property type="match status" value="1"/>
</dbReference>
<dbReference type="InParanoid" id="D7FK57"/>
<evidence type="ECO:0000256" key="7">
    <source>
        <dbReference type="ARBA" id="ARBA00022833"/>
    </source>
</evidence>
<dbReference type="PANTHER" id="PTHR13808:SF1">
    <property type="entry name" value="HISTONE ACETYLTRANSFERASE"/>
    <property type="match status" value="1"/>
</dbReference>
<dbReference type="Gene3D" id="3.30.40.10">
    <property type="entry name" value="Zinc/RING finger domain, C3HC4 (zinc finger)"/>
    <property type="match status" value="1"/>
</dbReference>
<dbReference type="PANTHER" id="PTHR13808">
    <property type="entry name" value="CBP/P300-RELATED"/>
    <property type="match status" value="1"/>
</dbReference>
<keyword evidence="5" id="KW-0479">Metal-binding</keyword>
<evidence type="ECO:0000256" key="8">
    <source>
        <dbReference type="ARBA" id="ARBA00022853"/>
    </source>
</evidence>